<reference evidence="2 3" key="1">
    <citation type="submission" date="2020-08" db="EMBL/GenBank/DDBJ databases">
        <title>A Genomic Blueprint of the Chicken Gut Microbiome.</title>
        <authorList>
            <person name="Gilroy R."/>
            <person name="Ravi A."/>
            <person name="Getino M."/>
            <person name="Pursley I."/>
            <person name="Horton D.L."/>
            <person name="Alikhan N.-F."/>
            <person name="Baker D."/>
            <person name="Gharbi K."/>
            <person name="Hall N."/>
            <person name="Watson M."/>
            <person name="Adriaenssens E.M."/>
            <person name="Foster-Nyarko E."/>
            <person name="Jarju S."/>
            <person name="Secka A."/>
            <person name="Antonio M."/>
            <person name="Oren A."/>
            <person name="Chaudhuri R."/>
            <person name="La Ragione R.M."/>
            <person name="Hildebrand F."/>
            <person name="Pallen M.J."/>
        </authorList>
    </citation>
    <scope>NUCLEOTIDE SEQUENCE [LARGE SCALE GENOMIC DNA]</scope>
    <source>
        <strain evidence="2 3">Sa3CVN1</strain>
    </source>
</reference>
<comment type="caution">
    <text evidence="2">The sequence shown here is derived from an EMBL/GenBank/DDBJ whole genome shotgun (WGS) entry which is preliminary data.</text>
</comment>
<keyword evidence="1" id="KW-0812">Transmembrane</keyword>
<evidence type="ECO:0000256" key="1">
    <source>
        <dbReference type="SAM" id="Phobius"/>
    </source>
</evidence>
<keyword evidence="1" id="KW-1133">Transmembrane helix</keyword>
<feature type="transmembrane region" description="Helical" evidence="1">
    <location>
        <begin position="12"/>
        <end position="29"/>
    </location>
</feature>
<evidence type="ECO:0000313" key="2">
    <source>
        <dbReference type="EMBL" id="MBD7912315.1"/>
    </source>
</evidence>
<keyword evidence="3" id="KW-1185">Reference proteome</keyword>
<protein>
    <submittedName>
        <fullName evidence="2">Uncharacterized protein</fullName>
    </submittedName>
</protein>
<name>A0ABR8PVY7_9CLOT</name>
<sequence>MGIKAQKTKMIGSLLAVTTTFVIGYNLIFSKAITVHALEDISITVKDNVSLQDKESTDETYRINLENANKAMEILHKDHWNIDKFKPAQDAINKLPEGDENRIKLQKEYDVYWILRSIY</sequence>
<evidence type="ECO:0000313" key="3">
    <source>
        <dbReference type="Proteomes" id="UP000627781"/>
    </source>
</evidence>
<dbReference type="RefSeq" id="WP_143315322.1">
    <property type="nucleotide sequence ID" value="NZ_JACSRA010000022.1"/>
</dbReference>
<organism evidence="2 3">
    <name type="scientific">Clostridium cibarium</name>
    <dbReference type="NCBI Taxonomy" id="2762247"/>
    <lineage>
        <taxon>Bacteria</taxon>
        <taxon>Bacillati</taxon>
        <taxon>Bacillota</taxon>
        <taxon>Clostridia</taxon>
        <taxon>Eubacteriales</taxon>
        <taxon>Clostridiaceae</taxon>
        <taxon>Clostridium</taxon>
    </lineage>
</organism>
<dbReference type="Proteomes" id="UP000627781">
    <property type="component" value="Unassembled WGS sequence"/>
</dbReference>
<accession>A0ABR8PVY7</accession>
<gene>
    <name evidence="2" type="ORF">H9661_13210</name>
</gene>
<proteinExistence type="predicted"/>
<keyword evidence="1" id="KW-0472">Membrane</keyword>
<dbReference type="EMBL" id="JACSRA010000022">
    <property type="protein sequence ID" value="MBD7912315.1"/>
    <property type="molecule type" value="Genomic_DNA"/>
</dbReference>